<protein>
    <submittedName>
        <fullName evidence="6">Metallophosphoesterase</fullName>
    </submittedName>
</protein>
<dbReference type="Proteomes" id="UP001241571">
    <property type="component" value="Unassembled WGS sequence"/>
</dbReference>
<dbReference type="InterPro" id="IPR029052">
    <property type="entry name" value="Metallo-depent_PP-like"/>
</dbReference>
<evidence type="ECO:0000256" key="2">
    <source>
        <dbReference type="ARBA" id="ARBA00022801"/>
    </source>
</evidence>
<evidence type="ECO:0000256" key="4">
    <source>
        <dbReference type="ARBA" id="ARBA00025742"/>
    </source>
</evidence>
<keyword evidence="3" id="KW-0408">Iron</keyword>
<sequence length="268" mass="30687">MNLLHISDIHFRRQYPDCQEGYQGMLAAMQNPLIPLTECLRHAQQRATIDLVVISGDLTEDGDVEDYRYLKEQLRRLLGDVEMIVTLGNHDIKSNFHIGWCGTAASESPYNQVKCYSDMAIVAFDNSRYGASDGVVDEQQFHWLQQTLAELKNLPIVLVTHHHLLAHQSTTPVWPGTDRLLDLLSSYNIRCILNGHTHHSFTGEIQGIPYYTVASMSFVGEDEGQGIVRFEERYGYNLYRFESGRLIHQTSENYLPNRLLKVVDMTQE</sequence>
<keyword evidence="1" id="KW-0479">Metal-binding</keyword>
<dbReference type="Gene3D" id="3.60.21.10">
    <property type="match status" value="1"/>
</dbReference>
<evidence type="ECO:0000259" key="5">
    <source>
        <dbReference type="Pfam" id="PF00149"/>
    </source>
</evidence>
<dbReference type="InterPro" id="IPR004843">
    <property type="entry name" value="Calcineurin-like_PHP"/>
</dbReference>
<accession>A0A2K3QW11</accession>
<evidence type="ECO:0000313" key="8">
    <source>
        <dbReference type="EMBL" id="QOG28849.1"/>
    </source>
</evidence>
<dbReference type="EMBL" id="JASUBT010000003">
    <property type="protein sequence ID" value="MDL4935282.1"/>
    <property type="molecule type" value="Genomic_DNA"/>
</dbReference>
<dbReference type="EMBL" id="CP050485">
    <property type="protein sequence ID" value="QOG28849.1"/>
    <property type="molecule type" value="Genomic_DNA"/>
</dbReference>
<evidence type="ECO:0000313" key="7">
    <source>
        <dbReference type="EMBL" id="MDL4935282.1"/>
    </source>
</evidence>
<dbReference type="SUPFAM" id="SSF56300">
    <property type="entry name" value="Metallo-dependent phosphatases"/>
    <property type="match status" value="1"/>
</dbReference>
<dbReference type="AlphaFoldDB" id="A0A2K3QW11"/>
<comment type="similarity">
    <text evidence="4">Belongs to the cyclic nucleotide phosphodiesterase class-III family.</text>
</comment>
<evidence type="ECO:0000313" key="6">
    <source>
        <dbReference type="EMBL" id="MBA0972137.1"/>
    </source>
</evidence>
<dbReference type="GO" id="GO:0046872">
    <property type="term" value="F:metal ion binding"/>
    <property type="evidence" value="ECO:0007669"/>
    <property type="project" value="UniProtKB-KW"/>
</dbReference>
<proteinExistence type="inferred from homology"/>
<reference evidence="8 9" key="1">
    <citation type="submission" date="2020-03" db="EMBL/GenBank/DDBJ databases">
        <title>Characterization of ganglioside-mimicking enterococci.</title>
        <authorList>
            <person name="Patry R.T."/>
            <person name="Nothaft H."/>
            <person name="Bridger R."/>
            <person name="Shajahan A."/>
            <person name="Huynh S."/>
            <person name="Sanchez S."/>
            <person name="Azadi P."/>
            <person name="Cooper K."/>
            <person name="Miller W.G."/>
            <person name="Parker C.T."/>
            <person name="Wells L."/>
            <person name="Szymanski C.M."/>
        </authorList>
    </citation>
    <scope>NUCLEOTIDE SEQUENCE [LARGE SCALE GENOMIC DNA]</scope>
    <source>
        <strain evidence="8 9">EGM181</strain>
    </source>
</reference>
<dbReference type="GO" id="GO:0016787">
    <property type="term" value="F:hydrolase activity"/>
    <property type="evidence" value="ECO:0007669"/>
    <property type="project" value="UniProtKB-KW"/>
</dbReference>
<dbReference type="EMBL" id="JABXJK010000029">
    <property type="protein sequence ID" value="MBA0972137.1"/>
    <property type="molecule type" value="Genomic_DNA"/>
</dbReference>
<dbReference type="RefSeq" id="WP_081131116.1">
    <property type="nucleotide sequence ID" value="NZ_CAKOCH010000007.1"/>
</dbReference>
<evidence type="ECO:0000313" key="10">
    <source>
        <dbReference type="Proteomes" id="UP000571857"/>
    </source>
</evidence>
<evidence type="ECO:0000256" key="3">
    <source>
        <dbReference type="ARBA" id="ARBA00023004"/>
    </source>
</evidence>
<organism evidence="6 10">
    <name type="scientific">Enterococcus gallinarum</name>
    <dbReference type="NCBI Taxonomy" id="1353"/>
    <lineage>
        <taxon>Bacteria</taxon>
        <taxon>Bacillati</taxon>
        <taxon>Bacillota</taxon>
        <taxon>Bacilli</taxon>
        <taxon>Lactobacillales</taxon>
        <taxon>Enterococcaceae</taxon>
        <taxon>Enterococcus</taxon>
    </lineage>
</organism>
<dbReference type="Proteomes" id="UP000571857">
    <property type="component" value="Unassembled WGS sequence"/>
</dbReference>
<keyword evidence="2" id="KW-0378">Hydrolase</keyword>
<name>A0A2K3QW11_ENTGA</name>
<gene>
    <name evidence="8" type="ORF">EGM181_17015</name>
    <name evidence="6" type="ORF">HWH42_05995</name>
    <name evidence="7" type="ORF">QRX88_06055</name>
</gene>
<dbReference type="Proteomes" id="UP000516696">
    <property type="component" value="Chromosome"/>
</dbReference>
<reference evidence="7 11" key="3">
    <citation type="submission" date="2023-06" db="EMBL/GenBank/DDBJ databases">
        <title>Acute promotion of culturable opportunistic pathogens and persistent increase of antibiotic resistance following antibiotic exposure in mouse gut microbiota.</title>
        <authorList>
            <person name="Li L."/>
            <person name="Wang B."/>
            <person name="Sun Y."/>
            <person name="Wang M."/>
            <person name="Xu H."/>
        </authorList>
    </citation>
    <scope>NUCLEOTIDE SEQUENCE [LARGE SCALE GENOMIC DNA]</scope>
    <source>
        <strain evidence="7 11">CRI2_2</strain>
    </source>
</reference>
<dbReference type="Pfam" id="PF00149">
    <property type="entry name" value="Metallophos"/>
    <property type="match status" value="1"/>
</dbReference>
<evidence type="ECO:0000313" key="11">
    <source>
        <dbReference type="Proteomes" id="UP001241571"/>
    </source>
</evidence>
<dbReference type="PANTHER" id="PTHR42988:SF2">
    <property type="entry name" value="CYCLIC NUCLEOTIDE PHOSPHODIESTERASE CBUA0032-RELATED"/>
    <property type="match status" value="1"/>
</dbReference>
<dbReference type="InterPro" id="IPR050884">
    <property type="entry name" value="CNP_phosphodiesterase-III"/>
</dbReference>
<dbReference type="PANTHER" id="PTHR42988">
    <property type="entry name" value="PHOSPHOHYDROLASE"/>
    <property type="match status" value="1"/>
</dbReference>
<evidence type="ECO:0000313" key="9">
    <source>
        <dbReference type="Proteomes" id="UP000516696"/>
    </source>
</evidence>
<feature type="domain" description="Calcineurin-like phosphoesterase" evidence="5">
    <location>
        <begin position="1"/>
        <end position="199"/>
    </location>
</feature>
<evidence type="ECO:0000256" key="1">
    <source>
        <dbReference type="ARBA" id="ARBA00022723"/>
    </source>
</evidence>
<reference evidence="6 10" key="2">
    <citation type="submission" date="2020-06" db="EMBL/GenBank/DDBJ databases">
        <title>Crossreactivity between MHC class I-restricted antigens from cancer cells and an enterococcal bacteriophage.</title>
        <authorList>
            <person name="Fluckiger A."/>
            <person name="Daillere R."/>
            <person name="Sassi M."/>
            <person name="Cattoir V."/>
            <person name="Kroemer G."/>
            <person name="Zitvogel L."/>
        </authorList>
    </citation>
    <scope>NUCLEOTIDE SEQUENCE [LARGE SCALE GENOMIC DNA]</scope>
    <source>
        <strain evidence="6 10">EG4</strain>
    </source>
</reference>